<evidence type="ECO:0000259" key="1">
    <source>
        <dbReference type="Pfam" id="PF01738"/>
    </source>
</evidence>
<reference evidence="2" key="1">
    <citation type="journal article" date="2023" name="Microorganisms">
        <title>Genomic Characterization of Arcobacter butzleri Strains Isolated from Various Sources in Lithuania.</title>
        <authorList>
            <person name="Uljanovas D."/>
            <person name="Golz G."/>
            <person name="Fleischmann S."/>
            <person name="Kudirkiene E."/>
            <person name="Kasetiene N."/>
            <person name="Grineviciene A."/>
            <person name="Tamuleviciene E."/>
            <person name="Aksomaitiene J."/>
            <person name="Alter T."/>
            <person name="Malakauskas M."/>
        </authorList>
    </citation>
    <scope>NUCLEOTIDE SEQUENCE</scope>
    <source>
        <strain evidence="2">W48</strain>
    </source>
</reference>
<evidence type="ECO:0000313" key="3">
    <source>
        <dbReference type="Proteomes" id="UP001170713"/>
    </source>
</evidence>
<dbReference type="Gene3D" id="3.40.50.1820">
    <property type="entry name" value="alpha/beta hydrolase"/>
    <property type="match status" value="1"/>
</dbReference>
<organism evidence="2 3">
    <name type="scientific">Aliarcobacter butzleri</name>
    <dbReference type="NCBI Taxonomy" id="28197"/>
    <lineage>
        <taxon>Bacteria</taxon>
        <taxon>Pseudomonadati</taxon>
        <taxon>Campylobacterota</taxon>
        <taxon>Epsilonproteobacteria</taxon>
        <taxon>Campylobacterales</taxon>
        <taxon>Arcobacteraceae</taxon>
        <taxon>Aliarcobacter</taxon>
    </lineage>
</organism>
<name>A0AAW7Q7G7_9BACT</name>
<dbReference type="EMBL" id="JAQJJC010000020">
    <property type="protein sequence ID" value="MDN5115031.1"/>
    <property type="molecule type" value="Genomic_DNA"/>
</dbReference>
<dbReference type="RefSeq" id="WP_301343327.1">
    <property type="nucleotide sequence ID" value="NZ_JAPZCP010000011.1"/>
</dbReference>
<comment type="caution">
    <text evidence="2">The sequence shown here is derived from an EMBL/GenBank/DDBJ whole genome shotgun (WGS) entry which is preliminary data.</text>
</comment>
<dbReference type="InterPro" id="IPR029058">
    <property type="entry name" value="AB_hydrolase_fold"/>
</dbReference>
<protein>
    <submittedName>
        <fullName evidence="2">Dienelactone hydrolase family protein</fullName>
    </submittedName>
</protein>
<dbReference type="SUPFAM" id="SSF53474">
    <property type="entry name" value="alpha/beta-Hydrolases"/>
    <property type="match status" value="1"/>
</dbReference>
<dbReference type="AlphaFoldDB" id="A0AAW7Q7G7"/>
<gene>
    <name evidence="2" type="ORF">PJV88_10355</name>
</gene>
<dbReference type="Pfam" id="PF01738">
    <property type="entry name" value="DLH"/>
    <property type="match status" value="1"/>
</dbReference>
<dbReference type="InterPro" id="IPR002925">
    <property type="entry name" value="Dienelactn_hydro"/>
</dbReference>
<dbReference type="InterPro" id="IPR051049">
    <property type="entry name" value="Dienelactone_hydrolase-like"/>
</dbReference>
<accession>A0AAW7Q7G7</accession>
<dbReference type="GO" id="GO:0016787">
    <property type="term" value="F:hydrolase activity"/>
    <property type="evidence" value="ECO:0007669"/>
    <property type="project" value="UniProtKB-KW"/>
</dbReference>
<feature type="domain" description="Dienelactone hydrolase" evidence="1">
    <location>
        <begin position="66"/>
        <end position="175"/>
    </location>
</feature>
<dbReference type="PANTHER" id="PTHR46623">
    <property type="entry name" value="CARBOXYMETHYLENEBUTENOLIDASE-RELATED"/>
    <property type="match status" value="1"/>
</dbReference>
<dbReference type="Proteomes" id="UP001170713">
    <property type="component" value="Unassembled WGS sequence"/>
</dbReference>
<reference evidence="2" key="2">
    <citation type="submission" date="2023-01" db="EMBL/GenBank/DDBJ databases">
        <authorList>
            <person name="Uljanovas D."/>
        </authorList>
    </citation>
    <scope>NUCLEOTIDE SEQUENCE</scope>
    <source>
        <strain evidence="2">W48</strain>
    </source>
</reference>
<keyword evidence="2" id="KW-0378">Hydrolase</keyword>
<dbReference type="PANTHER" id="PTHR46623:SF6">
    <property type="entry name" value="ALPHA_BETA-HYDROLASES SUPERFAMILY PROTEIN"/>
    <property type="match status" value="1"/>
</dbReference>
<sequence>MKKTLILTDIFGKNYIEEFLSFFENYILLDPYNDSLFFENEETAYDYYVKTGIQERYYEKAFEISKKENIEIIIGFSVGGTIAWRLSENRFNKLKKIVCFYPSQIRNNLNIEPKIDTKIIFAKKEDSFDTQRMKEVLSTKENVRVEISNFEHGFMNKKSKNFDAKAFKKYTKQILNEIEQ</sequence>
<proteinExistence type="predicted"/>
<evidence type="ECO:0000313" key="2">
    <source>
        <dbReference type="EMBL" id="MDN5115031.1"/>
    </source>
</evidence>